<gene>
    <name evidence="11" type="primary">apbE</name>
    <name evidence="11" type="ORF">GCM10017567_25780</name>
</gene>
<evidence type="ECO:0000313" key="11">
    <source>
        <dbReference type="EMBL" id="GHG08089.1"/>
    </source>
</evidence>
<evidence type="ECO:0000256" key="1">
    <source>
        <dbReference type="ARBA" id="ARBA00001946"/>
    </source>
</evidence>
<dbReference type="InterPro" id="IPR024932">
    <property type="entry name" value="ApbE"/>
</dbReference>
<protein>
    <recommendedName>
        <fullName evidence="3">FAD:protein FMN transferase</fullName>
        <ecNumber evidence="2">2.7.1.180</ecNumber>
    </recommendedName>
    <alternativeName>
        <fullName evidence="9">Flavin transferase</fullName>
    </alternativeName>
</protein>
<dbReference type="EC" id="2.7.1.180" evidence="2"/>
<comment type="cofactor">
    <cofactor evidence="1">
        <name>Mg(2+)</name>
        <dbReference type="ChEBI" id="CHEBI:18420"/>
    </cofactor>
</comment>
<accession>A0ABQ3KF84</accession>
<proteinExistence type="predicted"/>
<name>A0ABQ3KF84_9PSEU</name>
<evidence type="ECO:0000256" key="8">
    <source>
        <dbReference type="ARBA" id="ARBA00022842"/>
    </source>
</evidence>
<dbReference type="InterPro" id="IPR003374">
    <property type="entry name" value="ApbE-like_sf"/>
</dbReference>
<evidence type="ECO:0000256" key="7">
    <source>
        <dbReference type="ARBA" id="ARBA00022827"/>
    </source>
</evidence>
<evidence type="ECO:0000256" key="4">
    <source>
        <dbReference type="ARBA" id="ARBA00022630"/>
    </source>
</evidence>
<keyword evidence="6" id="KW-0479">Metal-binding</keyword>
<evidence type="ECO:0000256" key="3">
    <source>
        <dbReference type="ARBA" id="ARBA00016337"/>
    </source>
</evidence>
<dbReference type="SUPFAM" id="SSF143631">
    <property type="entry name" value="ApbE-like"/>
    <property type="match status" value="1"/>
</dbReference>
<reference evidence="12" key="1">
    <citation type="journal article" date="2019" name="Int. J. Syst. Evol. Microbiol.">
        <title>The Global Catalogue of Microorganisms (GCM) 10K type strain sequencing project: providing services to taxonomists for standard genome sequencing and annotation.</title>
        <authorList>
            <consortium name="The Broad Institute Genomics Platform"/>
            <consortium name="The Broad Institute Genome Sequencing Center for Infectious Disease"/>
            <person name="Wu L."/>
            <person name="Ma J."/>
        </authorList>
    </citation>
    <scope>NUCLEOTIDE SEQUENCE [LARGE SCALE GENOMIC DNA]</scope>
    <source>
        <strain evidence="12">CGMCC 4.7680</strain>
    </source>
</reference>
<evidence type="ECO:0000313" key="12">
    <source>
        <dbReference type="Proteomes" id="UP000649955"/>
    </source>
</evidence>
<dbReference type="RefSeq" id="WP_229902680.1">
    <property type="nucleotide sequence ID" value="NZ_BNAW01000008.1"/>
</dbReference>
<dbReference type="PANTHER" id="PTHR30040:SF2">
    <property type="entry name" value="FAD:PROTEIN FMN TRANSFERASE"/>
    <property type="match status" value="1"/>
</dbReference>
<evidence type="ECO:0000256" key="9">
    <source>
        <dbReference type="ARBA" id="ARBA00031306"/>
    </source>
</evidence>
<dbReference type="Gene3D" id="3.10.520.10">
    <property type="entry name" value="ApbE-like domains"/>
    <property type="match status" value="1"/>
</dbReference>
<evidence type="ECO:0000256" key="5">
    <source>
        <dbReference type="ARBA" id="ARBA00022679"/>
    </source>
</evidence>
<comment type="caution">
    <text evidence="11">The sequence shown here is derived from an EMBL/GenBank/DDBJ whole genome shotgun (WGS) entry which is preliminary data.</text>
</comment>
<dbReference type="Pfam" id="PF02424">
    <property type="entry name" value="ApbE"/>
    <property type="match status" value="1"/>
</dbReference>
<keyword evidence="5 11" id="KW-0808">Transferase</keyword>
<keyword evidence="4" id="KW-0285">Flavoprotein</keyword>
<organism evidence="11 12">
    <name type="scientific">Amycolatopsis bullii</name>
    <dbReference type="NCBI Taxonomy" id="941987"/>
    <lineage>
        <taxon>Bacteria</taxon>
        <taxon>Bacillati</taxon>
        <taxon>Actinomycetota</taxon>
        <taxon>Actinomycetes</taxon>
        <taxon>Pseudonocardiales</taxon>
        <taxon>Pseudonocardiaceae</taxon>
        <taxon>Amycolatopsis</taxon>
    </lineage>
</organism>
<keyword evidence="12" id="KW-1185">Reference proteome</keyword>
<evidence type="ECO:0000256" key="2">
    <source>
        <dbReference type="ARBA" id="ARBA00011955"/>
    </source>
</evidence>
<dbReference type="GO" id="GO:0016740">
    <property type="term" value="F:transferase activity"/>
    <property type="evidence" value="ECO:0007669"/>
    <property type="project" value="UniProtKB-KW"/>
</dbReference>
<comment type="catalytic activity">
    <reaction evidence="10">
        <text>L-threonyl-[protein] + FAD = FMN-L-threonyl-[protein] + AMP + H(+)</text>
        <dbReference type="Rhea" id="RHEA:36847"/>
        <dbReference type="Rhea" id="RHEA-COMP:11060"/>
        <dbReference type="Rhea" id="RHEA-COMP:11061"/>
        <dbReference type="ChEBI" id="CHEBI:15378"/>
        <dbReference type="ChEBI" id="CHEBI:30013"/>
        <dbReference type="ChEBI" id="CHEBI:57692"/>
        <dbReference type="ChEBI" id="CHEBI:74257"/>
        <dbReference type="ChEBI" id="CHEBI:456215"/>
        <dbReference type="EC" id="2.7.1.180"/>
    </reaction>
</comment>
<keyword evidence="8" id="KW-0460">Magnesium</keyword>
<sequence length="316" mass="33073">MRRDHGVPGPGTTAELVVTDPTRLGEALAVLREELAAIDAACSRFRSDSEISRLHEAAGRQVRVGPLLAEALGVALRAARLTDGLVDPTVGTAVCALGYDCDFAFVAGDRNADDLGGADDRDTATDPAPGWHRVLFDPAQRLVVLPRGVHLDLGATAKALAADRAARRIHGTVGCGVLVNLGGDLRAAGPAPDGGWQIALGDDHTEAVARPDTTVALHRDGALATSGTVRRRWRHRGRTVHHIVDPRTGDVAAARWRTVTVAAKSTVDANTASTAAIVLGADAPGWLERRHLPARLVGVDGDVVTTPGWPAERQAA</sequence>
<evidence type="ECO:0000256" key="6">
    <source>
        <dbReference type="ARBA" id="ARBA00022723"/>
    </source>
</evidence>
<keyword evidence="7" id="KW-0274">FAD</keyword>
<dbReference type="Proteomes" id="UP000649955">
    <property type="component" value="Unassembled WGS sequence"/>
</dbReference>
<dbReference type="EMBL" id="BNAW01000008">
    <property type="protein sequence ID" value="GHG08089.1"/>
    <property type="molecule type" value="Genomic_DNA"/>
</dbReference>
<evidence type="ECO:0000256" key="10">
    <source>
        <dbReference type="ARBA" id="ARBA00048540"/>
    </source>
</evidence>
<dbReference type="PANTHER" id="PTHR30040">
    <property type="entry name" value="THIAMINE BIOSYNTHESIS LIPOPROTEIN APBE"/>
    <property type="match status" value="1"/>
</dbReference>